<dbReference type="Gene3D" id="3.40.50.2300">
    <property type="match status" value="2"/>
</dbReference>
<dbReference type="PANTHER" id="PTHR30483:SF6">
    <property type="entry name" value="PERIPLASMIC BINDING PROTEIN OF ABC TRANSPORTER FOR NATURAL AMINO ACIDS"/>
    <property type="match status" value="1"/>
</dbReference>
<dbReference type="AlphaFoldDB" id="A0A1C3WAK3"/>
<dbReference type="RefSeq" id="WP_037200120.1">
    <property type="nucleotide sequence ID" value="NZ_FMAF01000009.1"/>
</dbReference>
<dbReference type="Proteomes" id="UP000199205">
    <property type="component" value="Unassembled WGS sequence"/>
</dbReference>
<dbReference type="InterPro" id="IPR028081">
    <property type="entry name" value="Leu-bd"/>
</dbReference>
<evidence type="ECO:0000256" key="2">
    <source>
        <dbReference type="ARBA" id="ARBA00022729"/>
    </source>
</evidence>
<dbReference type="EMBL" id="FMAF01000009">
    <property type="protein sequence ID" value="SCB37050.1"/>
    <property type="molecule type" value="Genomic_DNA"/>
</dbReference>
<dbReference type="Pfam" id="PF13458">
    <property type="entry name" value="Peripla_BP_6"/>
    <property type="match status" value="1"/>
</dbReference>
<evidence type="ECO:0000256" key="1">
    <source>
        <dbReference type="ARBA" id="ARBA00010062"/>
    </source>
</evidence>
<feature type="domain" description="Leucine-binding protein" evidence="5">
    <location>
        <begin position="25"/>
        <end position="357"/>
    </location>
</feature>
<feature type="chain" id="PRO_5008685265" evidence="4">
    <location>
        <begin position="21"/>
        <end position="364"/>
    </location>
</feature>
<evidence type="ECO:0000256" key="3">
    <source>
        <dbReference type="ARBA" id="ARBA00022970"/>
    </source>
</evidence>
<feature type="signal peptide" evidence="4">
    <location>
        <begin position="1"/>
        <end position="20"/>
    </location>
</feature>
<comment type="similarity">
    <text evidence="1">Belongs to the leucine-binding protein family.</text>
</comment>
<dbReference type="CDD" id="cd06346">
    <property type="entry name" value="PBP1_ABC_ligand_binding-like"/>
    <property type="match status" value="1"/>
</dbReference>
<evidence type="ECO:0000259" key="5">
    <source>
        <dbReference type="Pfam" id="PF13458"/>
    </source>
</evidence>
<keyword evidence="3" id="KW-0813">Transport</keyword>
<gene>
    <name evidence="6" type="ORF">GA0061101_109156</name>
</gene>
<evidence type="ECO:0000313" key="7">
    <source>
        <dbReference type="Proteomes" id="UP000199205"/>
    </source>
</evidence>
<sequence length="364" mass="38231">MKSILLSGVFVLGLSMAAYAQEAVIGAILPLSGSSATQGEDQRRGMELALEKINAGGGVLGHPLKIVTEDSGGRTATALDAAKKLVTVDKVPAILGEFSSGITIPIAQYLLQQGRAHINIGSSSTQIRTLGKGTFSVIGLDDVSGTFAAQDVFADGARKVAVIAPNNAYGQGIANAFAAKFKALGGAITSTVLYTEGQTTYRRELQQLGAGAPDLYVYTAYGKESATINRESFELGLNDKKWYGLYLTMCTADSDPQYVEGQIGMDLNYIGGNGADYQKAYEAKYKGGFTSTFNGFAYDGVMLVAAAINKANSLDPQKIETAIAEIGKSYEGATGPIVLDADGQRSAQPYLRLKIESGKAIATQ</sequence>
<proteinExistence type="inferred from homology"/>
<dbReference type="GO" id="GO:0006865">
    <property type="term" value="P:amino acid transport"/>
    <property type="evidence" value="ECO:0007669"/>
    <property type="project" value="UniProtKB-KW"/>
</dbReference>
<name>A0A1C3WAK3_9HYPH</name>
<accession>A0A1C3WAK3</accession>
<dbReference type="OrthoDB" id="9791590at2"/>
<protein>
    <submittedName>
        <fullName evidence="6">Amino acid/amide ABC transporter substrate-binding protein, HAAT family (TC 3.A.1.4.-)</fullName>
    </submittedName>
</protein>
<keyword evidence="2 4" id="KW-0732">Signal</keyword>
<organism evidence="6 7">
    <name type="scientific">Rhizobium lusitanum</name>
    <dbReference type="NCBI Taxonomy" id="293958"/>
    <lineage>
        <taxon>Bacteria</taxon>
        <taxon>Pseudomonadati</taxon>
        <taxon>Pseudomonadota</taxon>
        <taxon>Alphaproteobacteria</taxon>
        <taxon>Hyphomicrobiales</taxon>
        <taxon>Rhizobiaceae</taxon>
        <taxon>Rhizobium/Agrobacterium group</taxon>
        <taxon>Rhizobium</taxon>
    </lineage>
</organism>
<dbReference type="PANTHER" id="PTHR30483">
    <property type="entry name" value="LEUCINE-SPECIFIC-BINDING PROTEIN"/>
    <property type="match status" value="1"/>
</dbReference>
<dbReference type="InterPro" id="IPR051010">
    <property type="entry name" value="BCAA_transport"/>
</dbReference>
<dbReference type="SUPFAM" id="SSF53822">
    <property type="entry name" value="Periplasmic binding protein-like I"/>
    <property type="match status" value="1"/>
</dbReference>
<reference evidence="6 7" key="1">
    <citation type="submission" date="2016-08" db="EMBL/GenBank/DDBJ databases">
        <authorList>
            <person name="Seilhamer J.J."/>
        </authorList>
    </citation>
    <scope>NUCLEOTIDE SEQUENCE [LARGE SCALE GENOMIC DNA]</scope>
    <source>
        <strain evidence="6 7">P1-7</strain>
    </source>
</reference>
<keyword evidence="3" id="KW-0029">Amino-acid transport</keyword>
<evidence type="ECO:0000256" key="4">
    <source>
        <dbReference type="SAM" id="SignalP"/>
    </source>
</evidence>
<dbReference type="InterPro" id="IPR028082">
    <property type="entry name" value="Peripla_BP_I"/>
</dbReference>
<evidence type="ECO:0000313" key="6">
    <source>
        <dbReference type="EMBL" id="SCB37050.1"/>
    </source>
</evidence>